<organism evidence="2 3">
    <name type="scientific">Amycolatopsis marina</name>
    <dbReference type="NCBI Taxonomy" id="490629"/>
    <lineage>
        <taxon>Bacteria</taxon>
        <taxon>Bacillati</taxon>
        <taxon>Actinomycetota</taxon>
        <taxon>Actinomycetes</taxon>
        <taxon>Pseudonocardiales</taxon>
        <taxon>Pseudonocardiaceae</taxon>
        <taxon>Amycolatopsis</taxon>
    </lineage>
</organism>
<proteinExistence type="predicted"/>
<dbReference type="STRING" id="490629.SAMN05216266_10659"/>
<dbReference type="RefSeq" id="WP_091672817.1">
    <property type="nucleotide sequence ID" value="NZ_FOKG01000006.1"/>
</dbReference>
<sequence>MTKNSDTQLHTGKDESNSLKYAQEIQSPDDQPERAGRSLATTNHDVIKQWAEARDAKPATVPGTEHGDHLGVLRFDFPGYGGDDLKEVSWDEWFETFDQRKLNFLYQEERKDGERSNFFRLENPDREDA</sequence>
<evidence type="ECO:0000313" key="3">
    <source>
        <dbReference type="Proteomes" id="UP000243799"/>
    </source>
</evidence>
<dbReference type="EMBL" id="FOKG01000006">
    <property type="protein sequence ID" value="SFB19771.1"/>
    <property type="molecule type" value="Genomic_DNA"/>
</dbReference>
<evidence type="ECO:0000256" key="1">
    <source>
        <dbReference type="SAM" id="MobiDB-lite"/>
    </source>
</evidence>
<keyword evidence="3" id="KW-1185">Reference proteome</keyword>
<dbReference type="AlphaFoldDB" id="A0A1I0Z2I5"/>
<dbReference type="OrthoDB" id="9808866at2"/>
<feature type="compositionally biased region" description="Polar residues" evidence="1">
    <location>
        <begin position="18"/>
        <end position="29"/>
    </location>
</feature>
<gene>
    <name evidence="2" type="ORF">SAMN05216266_10659</name>
</gene>
<evidence type="ECO:0000313" key="2">
    <source>
        <dbReference type="EMBL" id="SFB19771.1"/>
    </source>
</evidence>
<feature type="region of interest" description="Disordered" evidence="1">
    <location>
        <begin position="1"/>
        <end position="41"/>
    </location>
</feature>
<dbReference type="Proteomes" id="UP000243799">
    <property type="component" value="Unassembled WGS sequence"/>
</dbReference>
<evidence type="ECO:0008006" key="4">
    <source>
        <dbReference type="Google" id="ProtNLM"/>
    </source>
</evidence>
<reference evidence="3" key="1">
    <citation type="submission" date="2016-10" db="EMBL/GenBank/DDBJ databases">
        <authorList>
            <person name="Varghese N."/>
            <person name="Submissions S."/>
        </authorList>
    </citation>
    <scope>NUCLEOTIDE SEQUENCE [LARGE SCALE GENOMIC DNA]</scope>
    <source>
        <strain evidence="3">CGMCC 4.3568</strain>
    </source>
</reference>
<name>A0A1I0Z2I5_9PSEU</name>
<feature type="compositionally biased region" description="Polar residues" evidence="1">
    <location>
        <begin position="1"/>
        <end position="10"/>
    </location>
</feature>
<protein>
    <recommendedName>
        <fullName evidence="4">1,4-alpha-glucan branching enzyme</fullName>
    </recommendedName>
</protein>
<accession>A0A1I0Z2I5</accession>